<name>A0A914QRF2_9BILA</name>
<evidence type="ECO:0000313" key="2">
    <source>
        <dbReference type="WBParaSite" id="PDA_v2.g6487.t1"/>
    </source>
</evidence>
<dbReference type="AlphaFoldDB" id="A0A914QRF2"/>
<dbReference type="WBParaSite" id="PDA_v2.g6487.t1">
    <property type="protein sequence ID" value="PDA_v2.g6487.t1"/>
    <property type="gene ID" value="PDA_v2.g6487"/>
</dbReference>
<organism evidence="1 2">
    <name type="scientific">Panagrolaimus davidi</name>
    <dbReference type="NCBI Taxonomy" id="227884"/>
    <lineage>
        <taxon>Eukaryota</taxon>
        <taxon>Metazoa</taxon>
        <taxon>Ecdysozoa</taxon>
        <taxon>Nematoda</taxon>
        <taxon>Chromadorea</taxon>
        <taxon>Rhabditida</taxon>
        <taxon>Tylenchina</taxon>
        <taxon>Panagrolaimomorpha</taxon>
        <taxon>Panagrolaimoidea</taxon>
        <taxon>Panagrolaimidae</taxon>
        <taxon>Panagrolaimus</taxon>
    </lineage>
</organism>
<protein>
    <submittedName>
        <fullName evidence="2">Uncharacterized protein</fullName>
    </submittedName>
</protein>
<sequence length="339" mass="39091">MDRTYYLNLNYQYHDARVASMNKLKEISKYRSLIEEYESQNSSIKLPVSLDDANDLLFIYLNDPTKKHVFIHGNNGKYISSENGETGMRCDRSIPLEWEKFTIEDVGDGYIALKSMGKYVSSEWGIDSMKCNRWKIGSWEKFEMIDHGNDICSFKGSGGYVSTKDGRKIYCNSKDDQDECAKFHLKYIQSLSDEIDIGWTLLNKHTIALCDEYDDVEGERAAIDPENYFYIKSIEVKHNGRGNVYSTRHEERLFNQNDYKTAVKIADKKIVAAQEALDKHAKYINVLLNNENKKLQDITKMFNLCSPAVSQFQSILGRNEDDTAETSKVNDENAYGFVY</sequence>
<dbReference type="CDD" id="cd23342">
    <property type="entry name" value="beta-trefoil_FSCN_ZgPorA-like"/>
    <property type="match status" value="1"/>
</dbReference>
<dbReference type="SUPFAM" id="SSF50405">
    <property type="entry name" value="Actin-crosslinking proteins"/>
    <property type="match status" value="1"/>
</dbReference>
<dbReference type="Proteomes" id="UP000887578">
    <property type="component" value="Unplaced"/>
</dbReference>
<dbReference type="InterPro" id="IPR008999">
    <property type="entry name" value="Actin-crosslinking"/>
</dbReference>
<proteinExistence type="predicted"/>
<dbReference type="Gene3D" id="2.80.10.50">
    <property type="match status" value="1"/>
</dbReference>
<reference evidence="2" key="1">
    <citation type="submission" date="2022-11" db="UniProtKB">
        <authorList>
            <consortium name="WormBaseParasite"/>
        </authorList>
    </citation>
    <scope>IDENTIFICATION</scope>
</reference>
<evidence type="ECO:0000313" key="1">
    <source>
        <dbReference type="Proteomes" id="UP000887578"/>
    </source>
</evidence>
<keyword evidence="1" id="KW-1185">Reference proteome</keyword>
<accession>A0A914QRF2</accession>